<gene>
    <name evidence="4" type="ORF">CCALI_02076</name>
</gene>
<dbReference type="STRING" id="454171.CP488_02014"/>
<dbReference type="Gene3D" id="3.40.50.2000">
    <property type="entry name" value="Glycogen Phosphorylase B"/>
    <property type="match status" value="2"/>
</dbReference>
<dbReference type="EMBL" id="HF951689">
    <property type="protein sequence ID" value="CCW35883.1"/>
    <property type="molecule type" value="Genomic_DNA"/>
</dbReference>
<feature type="domain" description="Glycosyl transferase family 1" evidence="2">
    <location>
        <begin position="194"/>
        <end position="352"/>
    </location>
</feature>
<dbReference type="eggNOG" id="COG0438">
    <property type="taxonomic scope" value="Bacteria"/>
</dbReference>
<accession>S0EZK8</accession>
<organism evidence="4 5">
    <name type="scientific">Chthonomonas calidirosea (strain DSM 23976 / ICMP 18418 / T49)</name>
    <dbReference type="NCBI Taxonomy" id="1303518"/>
    <lineage>
        <taxon>Bacteria</taxon>
        <taxon>Bacillati</taxon>
        <taxon>Armatimonadota</taxon>
        <taxon>Chthonomonadia</taxon>
        <taxon>Chthonomonadales</taxon>
        <taxon>Chthonomonadaceae</taxon>
        <taxon>Chthonomonas</taxon>
    </lineage>
</organism>
<protein>
    <submittedName>
        <fullName evidence="4">Glycosyltransferase</fullName>
    </submittedName>
</protein>
<dbReference type="RefSeq" id="WP_016483407.1">
    <property type="nucleotide sequence ID" value="NC_021487.1"/>
</dbReference>
<evidence type="ECO:0000313" key="5">
    <source>
        <dbReference type="Proteomes" id="UP000014227"/>
    </source>
</evidence>
<dbReference type="CDD" id="cd03809">
    <property type="entry name" value="GT4_MtfB-like"/>
    <property type="match status" value="1"/>
</dbReference>
<dbReference type="InterPro" id="IPR028098">
    <property type="entry name" value="Glyco_trans_4-like_N"/>
</dbReference>
<evidence type="ECO:0000259" key="3">
    <source>
        <dbReference type="Pfam" id="PF13439"/>
    </source>
</evidence>
<dbReference type="Pfam" id="PF13439">
    <property type="entry name" value="Glyco_transf_4"/>
    <property type="match status" value="1"/>
</dbReference>
<keyword evidence="5" id="KW-1185">Reference proteome</keyword>
<dbReference type="SUPFAM" id="SSF53756">
    <property type="entry name" value="UDP-Glycosyltransferase/glycogen phosphorylase"/>
    <property type="match status" value="1"/>
</dbReference>
<dbReference type="GO" id="GO:0016757">
    <property type="term" value="F:glycosyltransferase activity"/>
    <property type="evidence" value="ECO:0007669"/>
    <property type="project" value="InterPro"/>
</dbReference>
<evidence type="ECO:0000256" key="1">
    <source>
        <dbReference type="ARBA" id="ARBA00022679"/>
    </source>
</evidence>
<dbReference type="HOGENOM" id="CLU_009583_27_6_0"/>
<proteinExistence type="predicted"/>
<dbReference type="OrthoDB" id="9769555at2"/>
<sequence>MNNRVGIDGRTLTGPFTGDRSYWRGLLSAIAPLAPDLQFYVYSHRPFPAGVLPPASNLVLRVIPSRNERFWSLFTLPACARNDRCALLHVQYSVPFGCSCPVITTVHDISFRLHPEWFPWKHRLLLNIGVALAIRRATKVITVSETSRQDILRLYQCPPDRVVAIPNAISPLFFQPIAVTEAQRLVQEKYGVSTPFVLAVGVLQPRKNIETLAAAFGIAHARYGKPLALVLVGKQGWGVQEETIRARVAQYGGASAADSLVFTGYVPDEDLPFLYTACTVFAYPSLYEGFGIPPLEAMACGAPTLVAHAPPMPEVVDEAALLISPKNPWAWADALLAVLQDADLRDRLREKGPIRARCFSWEESARRTLVLYRQILATASSLA</sequence>
<dbReference type="GO" id="GO:0009103">
    <property type="term" value="P:lipopolysaccharide biosynthetic process"/>
    <property type="evidence" value="ECO:0007669"/>
    <property type="project" value="TreeGrafter"/>
</dbReference>
<dbReference type="PATRIC" id="fig|1303518.3.peg.2144"/>
<dbReference type="KEGG" id="ccz:CCALI_02076"/>
<feature type="domain" description="Glycosyltransferase subfamily 4-like N-terminal" evidence="3">
    <location>
        <begin position="59"/>
        <end position="170"/>
    </location>
</feature>
<dbReference type="InterPro" id="IPR001296">
    <property type="entry name" value="Glyco_trans_1"/>
</dbReference>
<dbReference type="FunFam" id="3.40.50.2000:FF:000119">
    <property type="entry name" value="Glycosyl transferase group 1"/>
    <property type="match status" value="1"/>
</dbReference>
<dbReference type="PANTHER" id="PTHR46401">
    <property type="entry name" value="GLYCOSYLTRANSFERASE WBBK-RELATED"/>
    <property type="match status" value="1"/>
</dbReference>
<dbReference type="PANTHER" id="PTHR46401:SF2">
    <property type="entry name" value="GLYCOSYLTRANSFERASE WBBK-RELATED"/>
    <property type="match status" value="1"/>
</dbReference>
<evidence type="ECO:0000313" key="4">
    <source>
        <dbReference type="EMBL" id="CCW35883.1"/>
    </source>
</evidence>
<evidence type="ECO:0000259" key="2">
    <source>
        <dbReference type="Pfam" id="PF00534"/>
    </source>
</evidence>
<dbReference type="Proteomes" id="UP000014227">
    <property type="component" value="Chromosome I"/>
</dbReference>
<dbReference type="InParanoid" id="S0EZK8"/>
<dbReference type="AlphaFoldDB" id="S0EZK8"/>
<reference evidence="5" key="1">
    <citation type="submission" date="2013-03" db="EMBL/GenBank/DDBJ databases">
        <title>Genome sequence of Chthonomonas calidirosea, the first sequenced genome from the Armatimonadetes phylum (formally candidate division OP10).</title>
        <authorList>
            <person name="Lee K.C.Y."/>
            <person name="Morgan X.C."/>
            <person name="Dunfield P.F."/>
            <person name="Tamas I."/>
            <person name="Houghton K.M."/>
            <person name="Vyssotski M."/>
            <person name="Ryan J.L.J."/>
            <person name="Lagutin K."/>
            <person name="McDonald I.R."/>
            <person name="Stott M.B."/>
        </authorList>
    </citation>
    <scope>NUCLEOTIDE SEQUENCE [LARGE SCALE GENOMIC DNA]</scope>
    <source>
        <strain evidence="5">DSM 23976 / ICMP 18418 / T49</strain>
    </source>
</reference>
<keyword evidence="1 4" id="KW-0808">Transferase</keyword>
<dbReference type="Pfam" id="PF00534">
    <property type="entry name" value="Glycos_transf_1"/>
    <property type="match status" value="1"/>
</dbReference>
<name>S0EZK8_CHTCT</name>